<gene>
    <name evidence="3" type="ORF">UFOVP1007_54</name>
    <name evidence="4" type="ORF">UFOVP1159_54</name>
    <name evidence="2" type="ORF">UFOVP927_9</name>
</gene>
<dbReference type="EMBL" id="LR797108">
    <property type="protein sequence ID" value="CAB4187654.1"/>
    <property type="molecule type" value="Genomic_DNA"/>
</dbReference>
<proteinExistence type="predicted"/>
<dbReference type="EMBL" id="LR796868">
    <property type="protein sequence ID" value="CAB4171540.1"/>
    <property type="molecule type" value="Genomic_DNA"/>
</dbReference>
<feature type="coiled-coil region" evidence="1">
    <location>
        <begin position="18"/>
        <end position="59"/>
    </location>
</feature>
<accession>A0A6J5Q9V4</accession>
<evidence type="ECO:0000256" key="1">
    <source>
        <dbReference type="SAM" id="Coils"/>
    </source>
</evidence>
<name>A0A6J5Q9V4_9CAUD</name>
<sequence length="101" mass="11254">MATKRLKTNETAYNEAVVKQLEGLMVVLEQNIDDQALEIEELGVELEALSQKMATLESTARPYTLWGVTGNSYQQSSFAPYSAPAAVLPSWYKRMLKKVGL</sequence>
<keyword evidence="1" id="KW-0175">Coiled coil</keyword>
<organism evidence="3">
    <name type="scientific">uncultured Caudovirales phage</name>
    <dbReference type="NCBI Taxonomy" id="2100421"/>
    <lineage>
        <taxon>Viruses</taxon>
        <taxon>Duplodnaviria</taxon>
        <taxon>Heunggongvirae</taxon>
        <taxon>Uroviricota</taxon>
        <taxon>Caudoviricetes</taxon>
        <taxon>Peduoviridae</taxon>
        <taxon>Maltschvirus</taxon>
        <taxon>Maltschvirus maltsch</taxon>
    </lineage>
</organism>
<protein>
    <submittedName>
        <fullName evidence="3">Uncharacterized protein</fullName>
    </submittedName>
</protein>
<dbReference type="EMBL" id="LR796958">
    <property type="protein sequence ID" value="CAB4178301.1"/>
    <property type="molecule type" value="Genomic_DNA"/>
</dbReference>
<evidence type="ECO:0000313" key="3">
    <source>
        <dbReference type="EMBL" id="CAB4178301.1"/>
    </source>
</evidence>
<reference evidence="3" key="1">
    <citation type="submission" date="2020-05" db="EMBL/GenBank/DDBJ databases">
        <authorList>
            <person name="Chiriac C."/>
            <person name="Salcher M."/>
            <person name="Ghai R."/>
            <person name="Kavagutti S V."/>
        </authorList>
    </citation>
    <scope>NUCLEOTIDE SEQUENCE</scope>
</reference>
<evidence type="ECO:0000313" key="2">
    <source>
        <dbReference type="EMBL" id="CAB4171540.1"/>
    </source>
</evidence>
<evidence type="ECO:0000313" key="4">
    <source>
        <dbReference type="EMBL" id="CAB4187654.1"/>
    </source>
</evidence>